<dbReference type="Pfam" id="PF05016">
    <property type="entry name" value="ParE_toxin"/>
    <property type="match status" value="1"/>
</dbReference>
<dbReference type="PANTHER" id="PTHR33755">
    <property type="entry name" value="TOXIN PARE1-RELATED"/>
    <property type="match status" value="1"/>
</dbReference>
<reference evidence="3" key="1">
    <citation type="submission" date="2018-06" db="EMBL/GenBank/DDBJ databases">
        <authorList>
            <person name="Zhirakovskaya E."/>
        </authorList>
    </citation>
    <scope>NUCLEOTIDE SEQUENCE</scope>
</reference>
<proteinExistence type="inferred from homology"/>
<evidence type="ECO:0000256" key="2">
    <source>
        <dbReference type="ARBA" id="ARBA00022649"/>
    </source>
</evidence>
<protein>
    <submittedName>
        <fullName evidence="3">Death on curing protein, Doc toxin</fullName>
    </submittedName>
</protein>
<dbReference type="PANTHER" id="PTHR33755:SF6">
    <property type="entry name" value="PLASMID STABILIZATION SYSTEM PROTEIN"/>
    <property type="match status" value="1"/>
</dbReference>
<keyword evidence="2" id="KW-1277">Toxin-antitoxin system</keyword>
<dbReference type="Gene3D" id="3.30.2310.20">
    <property type="entry name" value="RelE-like"/>
    <property type="match status" value="1"/>
</dbReference>
<dbReference type="InterPro" id="IPR007712">
    <property type="entry name" value="RelE/ParE_toxin"/>
</dbReference>
<dbReference type="InterPro" id="IPR051803">
    <property type="entry name" value="TA_system_RelE-like_toxin"/>
</dbReference>
<sequence>MEINRSRHPASHDVSPSMDVKWLRKALLNLDQEAEYIAKDDPEAAKLVVQRIYHTVSLLKENPSLGHPGRLPGTHELVIPKTRYIVPYRVRPRLQQIEILRVFHASRKLPNRW</sequence>
<gene>
    <name evidence="3" type="ORF">MNBD_GAMMA26-581</name>
</gene>
<name>A0A3B1BEB7_9ZZZZ</name>
<dbReference type="InterPro" id="IPR035093">
    <property type="entry name" value="RelE/ParE_toxin_dom_sf"/>
</dbReference>
<comment type="similarity">
    <text evidence="1">Belongs to the RelE toxin family.</text>
</comment>
<dbReference type="AlphaFoldDB" id="A0A3B1BEB7"/>
<accession>A0A3B1BEB7</accession>
<organism evidence="3">
    <name type="scientific">hydrothermal vent metagenome</name>
    <dbReference type="NCBI Taxonomy" id="652676"/>
    <lineage>
        <taxon>unclassified sequences</taxon>
        <taxon>metagenomes</taxon>
        <taxon>ecological metagenomes</taxon>
    </lineage>
</organism>
<evidence type="ECO:0000256" key="1">
    <source>
        <dbReference type="ARBA" id="ARBA00006226"/>
    </source>
</evidence>
<evidence type="ECO:0000313" key="3">
    <source>
        <dbReference type="EMBL" id="VAX10224.1"/>
    </source>
</evidence>
<dbReference type="EMBL" id="UOFX01000068">
    <property type="protein sequence ID" value="VAX10224.1"/>
    <property type="molecule type" value="Genomic_DNA"/>
</dbReference>